<feature type="compositionally biased region" description="Gly residues" evidence="3">
    <location>
        <begin position="165"/>
        <end position="175"/>
    </location>
</feature>
<protein>
    <submittedName>
        <fullName evidence="6">Macrolide-specific efflux system membrane fusion protein</fullName>
    </submittedName>
</protein>
<comment type="caution">
    <text evidence="6">The sequence shown here is derived from an EMBL/GenBank/DDBJ whole genome shotgun (WGS) entry which is preliminary data.</text>
</comment>
<evidence type="ECO:0000256" key="2">
    <source>
        <dbReference type="ARBA" id="ARBA00023054"/>
    </source>
</evidence>
<evidence type="ECO:0000256" key="3">
    <source>
        <dbReference type="SAM" id="MobiDB-lite"/>
    </source>
</evidence>
<feature type="domain" description="YknX-like beta-barrel" evidence="5">
    <location>
        <begin position="207"/>
        <end position="278"/>
    </location>
</feature>
<dbReference type="PANTHER" id="PTHR32347">
    <property type="entry name" value="EFFLUX SYSTEM COMPONENT YKNX-RELATED"/>
    <property type="match status" value="1"/>
</dbReference>
<feature type="domain" description="CzcB-like barrel-sandwich hybrid" evidence="4">
    <location>
        <begin position="75"/>
        <end position="166"/>
    </location>
</feature>
<organism evidence="6 7">
    <name type="scientific">Nonomuraea muscovyensis</name>
    <dbReference type="NCBI Taxonomy" id="1124761"/>
    <lineage>
        <taxon>Bacteria</taxon>
        <taxon>Bacillati</taxon>
        <taxon>Actinomycetota</taxon>
        <taxon>Actinomycetes</taxon>
        <taxon>Streptosporangiales</taxon>
        <taxon>Streptosporangiaceae</taxon>
        <taxon>Nonomuraea</taxon>
    </lineage>
</organism>
<dbReference type="Gene3D" id="2.40.50.100">
    <property type="match status" value="1"/>
</dbReference>
<feature type="compositionally biased region" description="Low complexity" evidence="3">
    <location>
        <begin position="335"/>
        <end position="351"/>
    </location>
</feature>
<accession>A0A7X0EWF8</accession>
<sequence>MKVSTRRGRALITNGALAVLLLGGAVFANTRLGADRAAGEVVPRTVAAARGTVTASVSASGAVESARTRALSFGTTGTVEQVHVKAGDEVRKGAILATLDDAAARENLSAAGATYRSAVEDGTSTARLYAAYVKARNAYREAQRTLDGTVLRAPFGGTVTAVNGSVGGSSGGSSGGQAQTSGGQQSGQAGASGFVELADTARLRLVGGFTEADAGRLKLGQAATVTFDALPGVTAAGKVSQIEPVAATSDNVVTYPVTISLAEVPEQVRLGQTATVQVVVGRAENVVTVPSAAISTSGGQSTVTLLIDGRQVETPVRIGVRSASLTEITSGVSEGDLLVPPTPTGTTTGGDQRQGGLGGGLGRQFGGAPGGGR</sequence>
<evidence type="ECO:0000313" key="6">
    <source>
        <dbReference type="EMBL" id="MBB6343581.1"/>
    </source>
</evidence>
<feature type="region of interest" description="Disordered" evidence="3">
    <location>
        <begin position="164"/>
        <end position="190"/>
    </location>
</feature>
<dbReference type="RefSeq" id="WP_312891375.1">
    <property type="nucleotide sequence ID" value="NZ_JACHJB010000001.1"/>
</dbReference>
<feature type="region of interest" description="Disordered" evidence="3">
    <location>
        <begin position="332"/>
        <end position="373"/>
    </location>
</feature>
<dbReference type="Proteomes" id="UP000583800">
    <property type="component" value="Unassembled WGS sequence"/>
</dbReference>
<dbReference type="Pfam" id="PF25990">
    <property type="entry name" value="Beta-barrel_YknX"/>
    <property type="match status" value="1"/>
</dbReference>
<dbReference type="InterPro" id="IPR058636">
    <property type="entry name" value="Beta-barrel_YknX"/>
</dbReference>
<dbReference type="SUPFAM" id="SSF111369">
    <property type="entry name" value="HlyD-like secretion proteins"/>
    <property type="match status" value="1"/>
</dbReference>
<feature type="compositionally biased region" description="Low complexity" evidence="3">
    <location>
        <begin position="176"/>
        <end position="190"/>
    </location>
</feature>
<dbReference type="InterPro" id="IPR050465">
    <property type="entry name" value="UPF0194_transport"/>
</dbReference>
<proteinExistence type="predicted"/>
<comment type="subcellular location">
    <subcellularLocation>
        <location evidence="1">Cell envelope</location>
    </subcellularLocation>
</comment>
<dbReference type="Gene3D" id="2.40.420.20">
    <property type="match status" value="1"/>
</dbReference>
<dbReference type="InterPro" id="IPR058647">
    <property type="entry name" value="BSH_CzcB-like"/>
</dbReference>
<evidence type="ECO:0000259" key="4">
    <source>
        <dbReference type="Pfam" id="PF25973"/>
    </source>
</evidence>
<evidence type="ECO:0000256" key="1">
    <source>
        <dbReference type="ARBA" id="ARBA00004196"/>
    </source>
</evidence>
<dbReference type="AlphaFoldDB" id="A0A7X0EWF8"/>
<reference evidence="6 7" key="1">
    <citation type="submission" date="2020-08" db="EMBL/GenBank/DDBJ databases">
        <title>Sequencing the genomes of 1000 actinobacteria strains.</title>
        <authorList>
            <person name="Klenk H.-P."/>
        </authorList>
    </citation>
    <scope>NUCLEOTIDE SEQUENCE [LARGE SCALE GENOMIC DNA]</scope>
    <source>
        <strain evidence="6 7">DSM 45913</strain>
    </source>
</reference>
<gene>
    <name evidence="6" type="ORF">FHU36_000090</name>
</gene>
<dbReference type="EMBL" id="JACHJB010000001">
    <property type="protein sequence ID" value="MBB6343581.1"/>
    <property type="molecule type" value="Genomic_DNA"/>
</dbReference>
<dbReference type="Pfam" id="PF25973">
    <property type="entry name" value="BSH_CzcB"/>
    <property type="match status" value="1"/>
</dbReference>
<evidence type="ECO:0000259" key="5">
    <source>
        <dbReference type="Pfam" id="PF25990"/>
    </source>
</evidence>
<feature type="compositionally biased region" description="Gly residues" evidence="3">
    <location>
        <begin position="352"/>
        <end position="373"/>
    </location>
</feature>
<dbReference type="GO" id="GO:0030313">
    <property type="term" value="C:cell envelope"/>
    <property type="evidence" value="ECO:0007669"/>
    <property type="project" value="UniProtKB-SubCell"/>
</dbReference>
<name>A0A7X0EWF8_9ACTN</name>
<evidence type="ECO:0000313" key="7">
    <source>
        <dbReference type="Proteomes" id="UP000583800"/>
    </source>
</evidence>
<keyword evidence="7" id="KW-1185">Reference proteome</keyword>
<dbReference type="Gene3D" id="2.40.30.170">
    <property type="match status" value="1"/>
</dbReference>
<keyword evidence="2" id="KW-0175">Coiled coil</keyword>